<comment type="caution">
    <text evidence="3">The sequence shown here is derived from an EMBL/GenBank/DDBJ whole genome shotgun (WGS) entry which is preliminary data.</text>
</comment>
<dbReference type="eggNOG" id="COG1233">
    <property type="taxonomic scope" value="Bacteria"/>
</dbReference>
<dbReference type="EMBL" id="LLZU01000006">
    <property type="protein sequence ID" value="KRV50118.1"/>
    <property type="molecule type" value="Genomic_DNA"/>
</dbReference>
<protein>
    <submittedName>
        <fullName evidence="3">Phytoene dehydrogenase</fullName>
    </submittedName>
</protein>
<dbReference type="STRING" id="76728.AQ490_17030"/>
<dbReference type="OrthoDB" id="9774675at2"/>
<gene>
    <name evidence="3" type="ORF">AQ490_17030</name>
</gene>
<dbReference type="PANTHER" id="PTHR43734:SF1">
    <property type="entry name" value="PHYTOENE DESATURASE"/>
    <property type="match status" value="1"/>
</dbReference>
<dbReference type="PANTHER" id="PTHR43734">
    <property type="entry name" value="PHYTOENE DESATURASE"/>
    <property type="match status" value="1"/>
</dbReference>
<dbReference type="Proteomes" id="UP000050867">
    <property type="component" value="Unassembled WGS sequence"/>
</dbReference>
<evidence type="ECO:0000313" key="3">
    <source>
        <dbReference type="EMBL" id="KRV50118.1"/>
    </source>
</evidence>
<dbReference type="GO" id="GO:0016491">
    <property type="term" value="F:oxidoreductase activity"/>
    <property type="evidence" value="ECO:0007669"/>
    <property type="project" value="InterPro"/>
</dbReference>
<accession>A0A0T6LVM0</accession>
<name>A0A0T6LVM0_WENVI</name>
<dbReference type="AlphaFoldDB" id="A0A0T6LVM0"/>
<dbReference type="InterPro" id="IPR002937">
    <property type="entry name" value="Amino_oxidase"/>
</dbReference>
<proteinExistence type="predicted"/>
<reference evidence="3 4" key="1">
    <citation type="submission" date="2015-10" db="EMBL/GenBank/DDBJ databases">
        <title>Draft genome sequence of pyrrolomycin-producing Streptomyces vitaminophilus.</title>
        <authorList>
            <person name="Graham D.E."/>
            <person name="Mahan K.M."/>
            <person name="Klingeman D.M."/>
            <person name="Hettich R.L."/>
            <person name="Parry R.J."/>
        </authorList>
    </citation>
    <scope>NUCLEOTIDE SEQUENCE [LARGE SCALE GENOMIC DNA]</scope>
    <source>
        <strain evidence="3 4">ATCC 31673</strain>
    </source>
</reference>
<organism evidence="3 4">
    <name type="scientific">Wenjunlia vitaminophila</name>
    <name type="common">Streptomyces vitaminophilus</name>
    <dbReference type="NCBI Taxonomy" id="76728"/>
    <lineage>
        <taxon>Bacteria</taxon>
        <taxon>Bacillati</taxon>
        <taxon>Actinomycetota</taxon>
        <taxon>Actinomycetes</taxon>
        <taxon>Kitasatosporales</taxon>
        <taxon>Streptomycetaceae</taxon>
        <taxon>Wenjunlia</taxon>
    </lineage>
</organism>
<dbReference type="InterPro" id="IPR036188">
    <property type="entry name" value="FAD/NAD-bd_sf"/>
</dbReference>
<dbReference type="SUPFAM" id="SSF51905">
    <property type="entry name" value="FAD/NAD(P)-binding domain"/>
    <property type="match status" value="1"/>
</dbReference>
<dbReference type="Pfam" id="PF01593">
    <property type="entry name" value="Amino_oxidase"/>
    <property type="match status" value="1"/>
</dbReference>
<dbReference type="Gene3D" id="3.50.50.60">
    <property type="entry name" value="FAD/NAD(P)-binding domain"/>
    <property type="match status" value="2"/>
</dbReference>
<evidence type="ECO:0000256" key="1">
    <source>
        <dbReference type="SAM" id="MobiDB-lite"/>
    </source>
</evidence>
<sequence>MARIAVIGAGVGAMAAAARLATVGHRVTVCERSGTHGGAVGTFSRDGFSFDTGPALLALPAVYRDLFLKTGKEPLEECVDLREVDPASHHLLPGGTSVALANASRAAVVQALDAALGAGAGARWSALLDRARVVWEATRRPLLEEPSGEGPDRVVHDPYPAPRWPVPGRGRPTLERVARRELRHPGLVALLDGYALRYGFDPRTAPASLVALPYLEHTFGTWYVAGGVRALADALFRRCALRGVEFRFDAEVVAVERTDGRATGVRLADGDRLPADAVVSGVPALAPLLGGAPPPGARTWPGRLSVLLALRGARPDGTAHRTLVHAPDRTAELTAVFDPPQHTRGPAAGPPRTVEVLRPDDAGLRPDGHEAVTLRVTVPPQGVVDWTADGLADAYADQAVRVAEAAVPGLRDRVLWRHVLTPADTERTTGAPGGGCPGPVLAGHRGAFLSADNRTSVPGLYRVGGWAHPGGGLPHTGMSGALVAALIGTP</sequence>
<feature type="domain" description="Amine oxidase" evidence="2">
    <location>
        <begin position="14"/>
        <end position="284"/>
    </location>
</feature>
<feature type="region of interest" description="Disordered" evidence="1">
    <location>
        <begin position="145"/>
        <end position="167"/>
    </location>
</feature>
<evidence type="ECO:0000259" key="2">
    <source>
        <dbReference type="Pfam" id="PF01593"/>
    </source>
</evidence>
<evidence type="ECO:0000313" key="4">
    <source>
        <dbReference type="Proteomes" id="UP000050867"/>
    </source>
</evidence>
<keyword evidence="4" id="KW-1185">Reference proteome</keyword>
<dbReference type="RefSeq" id="WP_040910886.1">
    <property type="nucleotide sequence ID" value="NZ_LLZU01000006.1"/>
</dbReference>